<feature type="domain" description="DJ-1/PfpI" evidence="4">
    <location>
        <begin position="277"/>
        <end position="438"/>
    </location>
</feature>
<organism evidence="5 6">
    <name type="scientific">Pyrus ussuriensis x Pyrus communis</name>
    <dbReference type="NCBI Taxonomy" id="2448454"/>
    <lineage>
        <taxon>Eukaryota</taxon>
        <taxon>Viridiplantae</taxon>
        <taxon>Streptophyta</taxon>
        <taxon>Embryophyta</taxon>
        <taxon>Tracheophyta</taxon>
        <taxon>Spermatophyta</taxon>
        <taxon>Magnoliopsida</taxon>
        <taxon>eudicotyledons</taxon>
        <taxon>Gunneridae</taxon>
        <taxon>Pentapetalae</taxon>
        <taxon>rosids</taxon>
        <taxon>fabids</taxon>
        <taxon>Rosales</taxon>
        <taxon>Rosaceae</taxon>
        <taxon>Amygdaloideae</taxon>
        <taxon>Maleae</taxon>
        <taxon>Pyrus</taxon>
    </lineage>
</organism>
<reference evidence="6" key="2">
    <citation type="submission" date="2019-10" db="EMBL/GenBank/DDBJ databases">
        <title>A de novo genome assembly of a pear dwarfing rootstock.</title>
        <authorList>
            <person name="Wang F."/>
            <person name="Wang J."/>
            <person name="Li S."/>
            <person name="Zhang Y."/>
            <person name="Fang M."/>
            <person name="Ma L."/>
            <person name="Zhao Y."/>
            <person name="Jiang S."/>
        </authorList>
    </citation>
    <scope>NUCLEOTIDE SEQUENCE [LARGE SCALE GENOMIC DNA]</scope>
</reference>
<dbReference type="InterPro" id="IPR029062">
    <property type="entry name" value="Class_I_gatase-like"/>
</dbReference>
<dbReference type="Pfam" id="PF01965">
    <property type="entry name" value="DJ-1_PfpI"/>
    <property type="match status" value="2"/>
</dbReference>
<dbReference type="InterPro" id="IPR002818">
    <property type="entry name" value="DJ-1/PfpI"/>
</dbReference>
<feature type="region of interest" description="Disordered" evidence="3">
    <location>
        <begin position="45"/>
        <end position="65"/>
    </location>
</feature>
<proteinExistence type="inferred from homology"/>
<dbReference type="Gene3D" id="3.40.50.880">
    <property type="match status" value="2"/>
</dbReference>
<dbReference type="PANTHER" id="PTHR48094">
    <property type="entry name" value="PROTEIN/NUCLEIC ACID DEGLYCASE DJ-1-RELATED"/>
    <property type="match status" value="1"/>
</dbReference>
<dbReference type="EMBL" id="SMOL01000004">
    <property type="protein sequence ID" value="KAB2635853.1"/>
    <property type="molecule type" value="Genomic_DNA"/>
</dbReference>
<dbReference type="InterPro" id="IPR050325">
    <property type="entry name" value="Prot/Nucl_acid_deglycase"/>
</dbReference>
<reference evidence="5 6" key="1">
    <citation type="submission" date="2019-09" db="EMBL/GenBank/DDBJ databases">
        <authorList>
            <person name="Ou C."/>
        </authorList>
    </citation>
    <scope>NUCLEOTIDE SEQUENCE [LARGE SCALE GENOMIC DNA]</scope>
    <source>
        <strain evidence="5">S2</strain>
        <tissue evidence="5">Leaf</tissue>
    </source>
</reference>
<dbReference type="AlphaFoldDB" id="A0A5N5I9T0"/>
<protein>
    <submittedName>
        <fullName evidence="5">DJ-1-like protein C</fullName>
    </submittedName>
</protein>
<evidence type="ECO:0000256" key="3">
    <source>
        <dbReference type="SAM" id="MobiDB-lite"/>
    </source>
</evidence>
<dbReference type="FunFam" id="3.40.50.880:FF:000015">
    <property type="entry name" value="Protein DJ-1 homolog C"/>
    <property type="match status" value="2"/>
</dbReference>
<keyword evidence="2" id="KW-0677">Repeat</keyword>
<accession>A0A5N5I9T0</accession>
<evidence type="ECO:0000313" key="6">
    <source>
        <dbReference type="Proteomes" id="UP000327157"/>
    </source>
</evidence>
<dbReference type="OrthoDB" id="543156at2759"/>
<dbReference type="CDD" id="cd03135">
    <property type="entry name" value="GATase1_DJ-1"/>
    <property type="match status" value="2"/>
</dbReference>
<evidence type="ECO:0000313" key="5">
    <source>
        <dbReference type="EMBL" id="KAB2635853.1"/>
    </source>
</evidence>
<feature type="domain" description="DJ-1/PfpI" evidence="4">
    <location>
        <begin position="73"/>
        <end position="237"/>
    </location>
</feature>
<gene>
    <name evidence="5" type="ORF">D8674_026387</name>
</gene>
<dbReference type="PANTHER" id="PTHR48094:SF7">
    <property type="entry name" value="PROTEIN DJ-1 HOMOLOG C"/>
    <property type="match status" value="1"/>
</dbReference>
<evidence type="ECO:0000256" key="1">
    <source>
        <dbReference type="ARBA" id="ARBA00008542"/>
    </source>
</evidence>
<dbReference type="SUPFAM" id="SSF52317">
    <property type="entry name" value="Class I glutamine amidotransferase-like"/>
    <property type="match status" value="2"/>
</dbReference>
<dbReference type="NCBIfam" id="TIGR01383">
    <property type="entry name" value="not_thiJ"/>
    <property type="match status" value="2"/>
</dbReference>
<name>A0A5N5I9T0_9ROSA</name>
<comment type="caution">
    <text evidence="5">The sequence shown here is derived from an EMBL/GenBank/DDBJ whole genome shotgun (WGS) entry which is preliminary data.</text>
</comment>
<evidence type="ECO:0000259" key="4">
    <source>
        <dbReference type="Pfam" id="PF01965"/>
    </source>
</evidence>
<dbReference type="Proteomes" id="UP000327157">
    <property type="component" value="Chromosome 5"/>
</dbReference>
<comment type="similarity">
    <text evidence="1">Belongs to the peptidase C56 family.</text>
</comment>
<keyword evidence="6" id="KW-1185">Reference proteome</keyword>
<evidence type="ECO:0000256" key="2">
    <source>
        <dbReference type="ARBA" id="ARBA00022737"/>
    </source>
</evidence>
<reference evidence="5 6" key="3">
    <citation type="submission" date="2019-11" db="EMBL/GenBank/DDBJ databases">
        <title>A de novo genome assembly of a pear dwarfing rootstock.</title>
        <authorList>
            <person name="Wang F."/>
            <person name="Wang J."/>
            <person name="Li S."/>
            <person name="Zhang Y."/>
            <person name="Fang M."/>
            <person name="Ma L."/>
            <person name="Zhao Y."/>
            <person name="Jiang S."/>
        </authorList>
    </citation>
    <scope>NUCLEOTIDE SEQUENCE [LARGE SCALE GENOMIC DNA]</scope>
    <source>
        <strain evidence="5">S2</strain>
        <tissue evidence="5">Leaf</tissue>
    </source>
</reference>
<dbReference type="GO" id="GO:1903189">
    <property type="term" value="P:glyoxal metabolic process"/>
    <property type="evidence" value="ECO:0007669"/>
    <property type="project" value="TreeGrafter"/>
</dbReference>
<sequence>MESLSPVLSPTAVKFCYPKLASMAAASAATLPSFSVTSMASAQRRTPTSIHSAKPTKTLSATATTNPISVPPKKVLVPIGYGTEEMEAVIIVDVLRRAGADVTVASVEPQLQIEASCGTKLVADTSISSCSDQIFDLVALPGGMPGSVRLRDCAALQEITRKQAEESRLYGAICAAPAVALLPWGLLKRRQTTCHPAFMHKLPTFWAVKSNIQVSGGLTTSRGPGTSYGFALCLVEQLFGESVAKEIGESLLICPDDEKSKKVEFNDVEWSFDHIPRVLIPVANGSEDIEVVTIVDILRRAHVDVIVASVEKSVRILGSQGTKIIADKLIGVAAESTYDLIILPGGNAGAERLSKSRILKNLLKEQELAGRVYGAVCSSPAILHKQGLLKGKKATAHPSIVSKLTNEVINGTKVVIDGKLITSRGLSTVTDFALAIVSKLHGHARARSVAEGLVYDYRGVRMI</sequence>
<dbReference type="InterPro" id="IPR006287">
    <property type="entry name" value="DJ-1"/>
</dbReference>
<dbReference type="GO" id="GO:0005737">
    <property type="term" value="C:cytoplasm"/>
    <property type="evidence" value="ECO:0007669"/>
    <property type="project" value="TreeGrafter"/>
</dbReference>